<evidence type="ECO:0000259" key="1">
    <source>
        <dbReference type="Pfam" id="PF23265"/>
    </source>
</evidence>
<protein>
    <recommendedName>
        <fullName evidence="1">KY-like immunoglobulin-like domain-containing protein</fullName>
    </recommendedName>
</protein>
<evidence type="ECO:0000313" key="2">
    <source>
        <dbReference type="EMBL" id="KAH3796914.1"/>
    </source>
</evidence>
<evidence type="ECO:0000313" key="3">
    <source>
        <dbReference type="Proteomes" id="UP000828390"/>
    </source>
</evidence>
<dbReference type="PANTHER" id="PTHR47020">
    <property type="entry name" value="HILLARIN"/>
    <property type="match status" value="1"/>
</dbReference>
<name>A0A9D4FDF0_DREPO</name>
<keyword evidence="3" id="KW-1185">Reference proteome</keyword>
<gene>
    <name evidence="2" type="ORF">DPMN_150491</name>
</gene>
<organism evidence="2 3">
    <name type="scientific">Dreissena polymorpha</name>
    <name type="common">Zebra mussel</name>
    <name type="synonym">Mytilus polymorpha</name>
    <dbReference type="NCBI Taxonomy" id="45954"/>
    <lineage>
        <taxon>Eukaryota</taxon>
        <taxon>Metazoa</taxon>
        <taxon>Spiralia</taxon>
        <taxon>Lophotrochozoa</taxon>
        <taxon>Mollusca</taxon>
        <taxon>Bivalvia</taxon>
        <taxon>Autobranchia</taxon>
        <taxon>Heteroconchia</taxon>
        <taxon>Euheterodonta</taxon>
        <taxon>Imparidentia</taxon>
        <taxon>Neoheterodontei</taxon>
        <taxon>Myida</taxon>
        <taxon>Dreissenoidea</taxon>
        <taxon>Dreissenidae</taxon>
        <taxon>Dreissena</taxon>
    </lineage>
</organism>
<dbReference type="EMBL" id="JAIWYP010000007">
    <property type="protein sequence ID" value="KAH3796914.1"/>
    <property type="molecule type" value="Genomic_DNA"/>
</dbReference>
<reference evidence="2" key="2">
    <citation type="submission" date="2020-11" db="EMBL/GenBank/DDBJ databases">
        <authorList>
            <person name="McCartney M.A."/>
            <person name="Auch B."/>
            <person name="Kono T."/>
            <person name="Mallez S."/>
            <person name="Becker A."/>
            <person name="Gohl D.M."/>
            <person name="Silverstein K.A.T."/>
            <person name="Koren S."/>
            <person name="Bechman K.B."/>
            <person name="Herman A."/>
            <person name="Abrahante J.E."/>
            <person name="Garbe J."/>
        </authorList>
    </citation>
    <scope>NUCLEOTIDE SEQUENCE</scope>
    <source>
        <strain evidence="2">Duluth1</strain>
        <tissue evidence="2">Whole animal</tissue>
    </source>
</reference>
<dbReference type="AlphaFoldDB" id="A0A9D4FDF0"/>
<dbReference type="InterPro" id="IPR056564">
    <property type="entry name" value="Ig-like_KY"/>
</dbReference>
<reference evidence="2" key="1">
    <citation type="journal article" date="2019" name="bioRxiv">
        <title>The Genome of the Zebra Mussel, Dreissena polymorpha: A Resource for Invasive Species Research.</title>
        <authorList>
            <person name="McCartney M.A."/>
            <person name="Auch B."/>
            <person name="Kono T."/>
            <person name="Mallez S."/>
            <person name="Zhang Y."/>
            <person name="Obille A."/>
            <person name="Becker A."/>
            <person name="Abrahante J.E."/>
            <person name="Garbe J."/>
            <person name="Badalamenti J.P."/>
            <person name="Herman A."/>
            <person name="Mangelson H."/>
            <person name="Liachko I."/>
            <person name="Sullivan S."/>
            <person name="Sone E.D."/>
            <person name="Koren S."/>
            <person name="Silverstein K.A.T."/>
            <person name="Beckman K.B."/>
            <person name="Gohl D.M."/>
        </authorList>
    </citation>
    <scope>NUCLEOTIDE SEQUENCE</scope>
    <source>
        <strain evidence="2">Duluth1</strain>
        <tissue evidence="2">Whole animal</tissue>
    </source>
</reference>
<comment type="caution">
    <text evidence="2">The sequence shown here is derived from an EMBL/GenBank/DDBJ whole genome shotgun (WGS) entry which is preliminary data.</text>
</comment>
<proteinExistence type="predicted"/>
<dbReference type="PANTHER" id="PTHR47020:SF1">
    <property type="entry name" value="HILLARIN"/>
    <property type="match status" value="1"/>
</dbReference>
<dbReference type="Pfam" id="PF23265">
    <property type="entry name" value="Ig-like_KY"/>
    <property type="match status" value="1"/>
</dbReference>
<accession>A0A9D4FDF0</accession>
<feature type="domain" description="KY-like immunoglobulin-like" evidence="1">
    <location>
        <begin position="218"/>
        <end position="353"/>
    </location>
</feature>
<sequence length="693" mass="78895">MPAIHTYDATKVTFHVFDTHVRKITIADMQTVEDLVQYFEKRIEDGEVYRDLYMARSILVWMSHMVNWKLKQNLPKSIQGLVDENSYPPLTFSMLCEAAHIANKTIVGKAKDVTFEPGYPYKDIPQGMWNSFLCNNTWHLVFTELAIARASGYRRGGEIVIESDGNRKFEPQQSNKGQDVAIFSEFWFCISPKIMSRQAFPEDPTFQYMPMGQYLSQSDFASCALLLPEFYRSDMTLLSENACVLQSKRGRCVINIGCPSGSLKGVEFTYKLCLIVQKGKDDACAEHIQAFPRMVVFAPGMDGVTFTISLPVTGEYTFSTAIKTKTNDHNRNPECFKFKIICNEIDKYCRNIPQSVTEMGVGFTPVAKDFGLKHPSNIATTLVVKCDPDQLLASDIEVEPESVIFRVAEDRINEVEFTSEFLDDIDNIGFSEVNLDKEKGELEVKAGLKKPGESVLVVKGREIARGQDFQPILNYIVSSHEKVDDNYERRLRHIKRVNASNKKKDAKEDYKAQLKDHVIAIRKEIENLNKAVIKTHELQLKVNIEVNKEVKTTSELYENYPANSERGFGLTFDDSAHFQLSEFTSLPKSWQTDYSVSEGSKSAEVLTSMAFSCEDFSDTEVKKSQGGANLHEHASTKFKADKKYIHLKNRHMRLKNTLILEQTRVARLEQVKLKEEIAVLKLKRGHLEKSSFL</sequence>
<dbReference type="InterPro" id="IPR053041">
    <property type="entry name" value="Transglut-like_Superfamily_Mod"/>
</dbReference>
<dbReference type="Proteomes" id="UP000828390">
    <property type="component" value="Unassembled WGS sequence"/>
</dbReference>